<dbReference type="Pfam" id="PF19418">
    <property type="entry name" value="DEPDC5_CTD"/>
    <property type="match status" value="1"/>
</dbReference>
<feature type="region of interest" description="Disordered" evidence="1">
    <location>
        <begin position="706"/>
        <end position="738"/>
    </location>
</feature>
<evidence type="ECO:0000259" key="3">
    <source>
        <dbReference type="Pfam" id="PF19418"/>
    </source>
</evidence>
<feature type="region of interest" description="Disordered" evidence="1">
    <location>
        <begin position="1539"/>
        <end position="1565"/>
    </location>
</feature>
<protein>
    <submittedName>
        <fullName evidence="5">DEP domain-containing protein 5-like</fullName>
    </submittedName>
</protein>
<dbReference type="InterPro" id="IPR045838">
    <property type="entry name" value="DEPDC5_CTD"/>
</dbReference>
<dbReference type="Gene3D" id="1.10.10.10">
    <property type="entry name" value="Winged helix-like DNA-binding domain superfamily/Winged helix DNA-binding domain"/>
    <property type="match status" value="1"/>
</dbReference>
<evidence type="ECO:0000259" key="2">
    <source>
        <dbReference type="Pfam" id="PF12257"/>
    </source>
</evidence>
<dbReference type="InterPro" id="IPR048255">
    <property type="entry name" value="IML1_N"/>
</dbReference>
<dbReference type="GO" id="GO:0005765">
    <property type="term" value="C:lysosomal membrane"/>
    <property type="evidence" value="ECO:0007669"/>
    <property type="project" value="TreeGrafter"/>
</dbReference>
<accession>A0A6F9DBD4</accession>
<feature type="domain" description="DEPDC5 C-terminal" evidence="3">
    <location>
        <begin position="1303"/>
        <end position="1606"/>
    </location>
</feature>
<proteinExistence type="evidence at transcript level"/>
<dbReference type="InterPro" id="IPR055213">
    <property type="entry name" value="IML1_double_psi_beta_barrel"/>
</dbReference>
<evidence type="ECO:0000256" key="1">
    <source>
        <dbReference type="SAM" id="MobiDB-lite"/>
    </source>
</evidence>
<feature type="region of interest" description="Disordered" evidence="1">
    <location>
        <begin position="1102"/>
        <end position="1139"/>
    </location>
</feature>
<feature type="compositionally biased region" description="Low complexity" evidence="1">
    <location>
        <begin position="1122"/>
        <end position="1134"/>
    </location>
</feature>
<feature type="region of interest" description="Disordered" evidence="1">
    <location>
        <begin position="1166"/>
        <end position="1188"/>
    </location>
</feature>
<feature type="region of interest" description="Disordered" evidence="1">
    <location>
        <begin position="519"/>
        <end position="547"/>
    </location>
</feature>
<dbReference type="Pfam" id="PF12257">
    <property type="entry name" value="IML1"/>
    <property type="match status" value="1"/>
</dbReference>
<name>A0A6F9DBD4_9ASCI</name>
<dbReference type="GO" id="GO:0034198">
    <property type="term" value="P:cellular response to amino acid starvation"/>
    <property type="evidence" value="ECO:0007669"/>
    <property type="project" value="TreeGrafter"/>
</dbReference>
<dbReference type="InterPro" id="IPR036388">
    <property type="entry name" value="WH-like_DNA-bd_sf"/>
</dbReference>
<organism evidence="5">
    <name type="scientific">Phallusia mammillata</name>
    <dbReference type="NCBI Taxonomy" id="59560"/>
    <lineage>
        <taxon>Eukaryota</taxon>
        <taxon>Metazoa</taxon>
        <taxon>Chordata</taxon>
        <taxon>Tunicata</taxon>
        <taxon>Ascidiacea</taxon>
        <taxon>Phlebobranchia</taxon>
        <taxon>Ascidiidae</taxon>
        <taxon>Phallusia</taxon>
    </lineage>
</organism>
<dbReference type="GO" id="GO:1990130">
    <property type="term" value="C:GATOR1 complex"/>
    <property type="evidence" value="ECO:0007669"/>
    <property type="project" value="TreeGrafter"/>
</dbReference>
<evidence type="ECO:0000313" key="5">
    <source>
        <dbReference type="EMBL" id="CAB3237409.1"/>
    </source>
</evidence>
<feature type="region of interest" description="Disordered" evidence="1">
    <location>
        <begin position="662"/>
        <end position="694"/>
    </location>
</feature>
<dbReference type="GO" id="GO:0005096">
    <property type="term" value="F:GTPase activator activity"/>
    <property type="evidence" value="ECO:0007669"/>
    <property type="project" value="InterPro"/>
</dbReference>
<dbReference type="Pfam" id="PF23013">
    <property type="entry name" value="IML1_N"/>
    <property type="match status" value="1"/>
</dbReference>
<dbReference type="InterPro" id="IPR036390">
    <property type="entry name" value="WH_DNA-bd_sf"/>
</dbReference>
<feature type="domain" description="IML1 N-terminal double psi beta-barrel" evidence="4">
    <location>
        <begin position="1"/>
        <end position="85"/>
    </location>
</feature>
<feature type="domain" description="Vacuolar membrane-associated protein Iml1 N-terminal" evidence="2">
    <location>
        <begin position="99"/>
        <end position="376"/>
    </location>
</feature>
<feature type="compositionally biased region" description="Basic and acidic residues" evidence="1">
    <location>
        <begin position="1176"/>
        <end position="1187"/>
    </location>
</feature>
<dbReference type="SUPFAM" id="SSF46785">
    <property type="entry name" value="Winged helix' DNA-binding domain"/>
    <property type="match status" value="1"/>
</dbReference>
<feature type="compositionally biased region" description="Polar residues" evidence="1">
    <location>
        <begin position="1553"/>
        <end position="1565"/>
    </location>
</feature>
<evidence type="ECO:0000259" key="4">
    <source>
        <dbReference type="Pfam" id="PF23013"/>
    </source>
</evidence>
<feature type="compositionally biased region" description="Polar residues" evidence="1">
    <location>
        <begin position="662"/>
        <end position="673"/>
    </location>
</feature>
<gene>
    <name evidence="5" type="primary">Depdc5</name>
</gene>
<reference evidence="5" key="1">
    <citation type="submission" date="2020-04" db="EMBL/GenBank/DDBJ databases">
        <authorList>
            <person name="Neveu A P."/>
        </authorList>
    </citation>
    <scope>NUCLEOTIDE SEQUENCE</scope>
    <source>
        <tissue evidence="5">Whole embryo</tissue>
    </source>
</reference>
<dbReference type="GO" id="GO:0010508">
    <property type="term" value="P:positive regulation of autophagy"/>
    <property type="evidence" value="ECO:0007669"/>
    <property type="project" value="TreeGrafter"/>
</dbReference>
<dbReference type="GO" id="GO:1904262">
    <property type="term" value="P:negative regulation of TORC1 signaling"/>
    <property type="evidence" value="ECO:0007669"/>
    <property type="project" value="TreeGrafter"/>
</dbReference>
<feature type="compositionally biased region" description="Low complexity" evidence="1">
    <location>
        <begin position="707"/>
        <end position="724"/>
    </location>
</feature>
<dbReference type="InterPro" id="IPR027244">
    <property type="entry name" value="IML1"/>
</dbReference>
<dbReference type="PANTHER" id="PTHR13179:SF8">
    <property type="entry name" value="GATOR COMPLEX PROTEIN DEPDC5"/>
    <property type="match status" value="1"/>
</dbReference>
<dbReference type="EMBL" id="LR784458">
    <property type="protein sequence ID" value="CAB3237409.1"/>
    <property type="molecule type" value="mRNA"/>
</dbReference>
<dbReference type="PANTHER" id="PTHR13179">
    <property type="entry name" value="DEP DOMAIN CONTAINING PROTEIN 5"/>
    <property type="match status" value="1"/>
</dbReference>
<sequence length="1626" mass="183892">MKPFKLKIHPQNFSGELLVFNASDFPDVQLNDLLKISHYNNSSANFILIQVKSVNGDISKGTISIHKDLAGKACFNFQVFQDVNVVKVEPEDVTIDLLEVSFKDQYISRSDMLRMKKHLLNSCVHIEQFVEFSEIKAQVSEMWANSVQVKCGFISDHTNFVLRSSTAKVYLFIQMSAEMWEYDAYGYLQFERAVNGFLKALFTKWKEKCCHELTLVLFSRTLYDTKNLTDFPPDVREVVRKNYKGQYYLDFYKCVVQTERMDDCTPLVKELKILFHKYESITEIPGCPPGQNSTSSEGNFLEAINMALNVFDRHYVDRNLDRTGQIVVCITPGVGVFDVDRDLTILTKERMIDNGIGSDLICLGQQPLHAVPLFKFHHSSGQGDSEDLHSTKPLGSVLVQDFNIPHWINHSFYTINPFCDKGTTNINYIPRIHVAQKKSKKFGRKVSTSFVAKATHPGKDESDLPTLQQTNYEEFDRQVFGFSRYSDTWKQLASDSVLLQKTSATPPDMYKKRPIKSTDEWAGGKQKSFETRYSPDGGSIGASVQPSRPVHIPLSKSQQFSRLQQGHGMASSVGMTANLEKYYQVEQNMSAEMQPVIGSANLTQNMWKDSNKKAMQRRALFNPFNPSHMFAPLTANRRRWVHTYPRGPQGEALVMHHQNPLTRSISRSRQTSESTDDECTVGSAGFSPSRYSPANSVNFQRQIAMKPGSADSSSGSPGSSPSPSKNIKHLPGNESISWSLNPNPAENYSKGSKPIASYGLSWMWGIAGDIQWTSDTHTGLDWKSLKCPACLPITTDYHPTYAHLRSACTEQSYFLVPDDGEPCTEDDDTKQESKKPCLEIRSSKEVFQELINQRLCQGFQIIKQTQRMRANDSTSSAITVISPNTSEMSFISQMCGTSPLYSSPRGLDELKASPDTCMLSHGRQYHLVKFVQDDDKIEVVIFKPRHPFDTVTVEYGYMLWPKTRGQFQPSRCSFAHEKVEDYPWNHHDNYVCCLDSDLQLASSLKCWKAKFVVLPNPIKRLQALKRDPETGMPCYDAFDGCNCEKSHASYVEGGECGVMTEGFIRFLDFINKIKRPNSQAYRKSWKSFANFSPSLSKSYTSLSTLAQPSGSHHATPTPPTRPTSGTPTSDRSTPVSQQLNDSFSTAPISMISSKVSHAVDAKPVPVKTFSNASGDKANEHKQGEGRRHSLTCNSELTDIVAALIHPETGLCFMPDKSGFPNKTFVSLEAVHWALANIGGLESIKDACRLFEIMCNYTLINHASGNKARGFIYGYVFYSVKDEQQSNDIEDPTSYQYMSVHTDTDYHNQWFEVAIKRKDLAERQTGKSLFGDKDISAEGKSGAFYVTPNRDSPRSFKSFPEKQTARIPLTNKQRTNRTEWTEIKYSTGVRAGADSFIFSFEMHWMVATASCISNMLQLWARKASSNDLYLLPVPSDPFSFPRSGASGPLRSPLFVPLNVKDLLETTTEFKELAKNMAWYREAMISFMEAILHRFGFIQDDTESRHLDANAKHTISQNYIHCTGQAFAQIPVHNHMVQRHSISLRHRPTKRSEPSESQSHQQNFMSESELNSTGFYWSTNYMQTKRWRLTSEYPAHDIEQSFVRFCSNSEGRLSDFFLSFMTEFVASN</sequence>